<keyword evidence="2" id="KW-1185">Reference proteome</keyword>
<proteinExistence type="predicted"/>
<evidence type="ECO:0000313" key="2">
    <source>
        <dbReference type="Proteomes" id="UP000244932"/>
    </source>
</evidence>
<accession>A0A2R8AD33</accession>
<reference evidence="1 2" key="1">
    <citation type="submission" date="2018-03" db="EMBL/GenBank/DDBJ databases">
        <authorList>
            <person name="Keele B.F."/>
        </authorList>
    </citation>
    <scope>NUCLEOTIDE SEQUENCE [LARGE SCALE GENOMIC DNA]</scope>
    <source>
        <strain evidence="1 2">CeCT 8812</strain>
    </source>
</reference>
<evidence type="ECO:0000313" key="1">
    <source>
        <dbReference type="EMBL" id="SPF30151.1"/>
    </source>
</evidence>
<sequence length="73" mass="8177">MSGMISALLRLVGRKPRAPRKAPNALVLQRMIADLEGRLPQMEEGPQKDEALAKLAELQARLQRETDALRTWA</sequence>
<dbReference type="EMBL" id="OMKW01000003">
    <property type="protein sequence ID" value="SPF30151.1"/>
    <property type="molecule type" value="Genomic_DNA"/>
</dbReference>
<dbReference type="AlphaFoldDB" id="A0A2R8AD33"/>
<gene>
    <name evidence="1" type="ORF">POI8812_02483</name>
</gene>
<protein>
    <submittedName>
        <fullName evidence="1">Uncharacterized protein</fullName>
    </submittedName>
</protein>
<dbReference type="RefSeq" id="WP_146186165.1">
    <property type="nucleotide sequence ID" value="NZ_OMKW01000003.1"/>
</dbReference>
<dbReference type="Proteomes" id="UP000244932">
    <property type="component" value="Unassembled WGS sequence"/>
</dbReference>
<organism evidence="1 2">
    <name type="scientific">Pontivivens insulae</name>
    <dbReference type="NCBI Taxonomy" id="1639689"/>
    <lineage>
        <taxon>Bacteria</taxon>
        <taxon>Pseudomonadati</taxon>
        <taxon>Pseudomonadota</taxon>
        <taxon>Alphaproteobacteria</taxon>
        <taxon>Rhodobacterales</taxon>
        <taxon>Paracoccaceae</taxon>
        <taxon>Pontivivens</taxon>
    </lineage>
</organism>
<name>A0A2R8AD33_9RHOB</name>